<evidence type="ECO:0000313" key="3">
    <source>
        <dbReference type="Proteomes" id="UP000051870"/>
    </source>
</evidence>
<feature type="transmembrane region" description="Helical" evidence="1">
    <location>
        <begin position="57"/>
        <end position="75"/>
    </location>
</feature>
<evidence type="ECO:0000313" key="2">
    <source>
        <dbReference type="EMBL" id="CUK05298.1"/>
    </source>
</evidence>
<keyword evidence="1" id="KW-1133">Transmembrane helix</keyword>
<organism evidence="2 3">
    <name type="scientific">Shimia thalassica</name>
    <dbReference type="NCBI Taxonomy" id="1715693"/>
    <lineage>
        <taxon>Bacteria</taxon>
        <taxon>Pseudomonadati</taxon>
        <taxon>Pseudomonadota</taxon>
        <taxon>Alphaproteobacteria</taxon>
        <taxon>Rhodobacterales</taxon>
        <taxon>Roseobacteraceae</taxon>
    </lineage>
</organism>
<sequence>MISSETPRRKSGPIAYKRDEKLLADWRPALPLFLSKLALVAVLTLAVLGPLFVTYNLLAWLGSAVASMLLYVFLFDDHLEWFRRRDDVWILTDQRLIFANPDDDNSPAYVHLAQITRVRRFMWWAVNVKLDNGMTTTLKYVPNGKLVQQSIRAARDNIAPHFPK</sequence>
<protein>
    <recommendedName>
        <fullName evidence="4">PH domain-containing protein</fullName>
    </recommendedName>
</protein>
<evidence type="ECO:0000256" key="1">
    <source>
        <dbReference type="SAM" id="Phobius"/>
    </source>
</evidence>
<name>A0A0P1ICI4_9RHOB</name>
<dbReference type="AlphaFoldDB" id="A0A0P1ICI4"/>
<dbReference type="RefSeq" id="WP_058312055.1">
    <property type="nucleotide sequence ID" value="NZ_CANLZE010000003.1"/>
</dbReference>
<reference evidence="3" key="1">
    <citation type="submission" date="2015-09" db="EMBL/GenBank/DDBJ databases">
        <authorList>
            <person name="Rodrigo-Torres Lidia"/>
            <person name="Arahal R.David."/>
        </authorList>
    </citation>
    <scope>NUCLEOTIDE SEQUENCE [LARGE SCALE GENOMIC DNA]</scope>
    <source>
        <strain evidence="3">CECT 7735</strain>
    </source>
</reference>
<dbReference type="EMBL" id="CYTW01000003">
    <property type="protein sequence ID" value="CUK05298.1"/>
    <property type="molecule type" value="Genomic_DNA"/>
</dbReference>
<gene>
    <name evidence="2" type="ORF">PH7735_02886</name>
</gene>
<feature type="transmembrane region" description="Helical" evidence="1">
    <location>
        <begin position="30"/>
        <end position="51"/>
    </location>
</feature>
<keyword evidence="1" id="KW-0812">Transmembrane</keyword>
<keyword evidence="1" id="KW-0472">Membrane</keyword>
<evidence type="ECO:0008006" key="4">
    <source>
        <dbReference type="Google" id="ProtNLM"/>
    </source>
</evidence>
<dbReference type="Proteomes" id="UP000051870">
    <property type="component" value="Unassembled WGS sequence"/>
</dbReference>
<keyword evidence="3" id="KW-1185">Reference proteome</keyword>
<proteinExistence type="predicted"/>
<dbReference type="STRING" id="1715693.PH7735_02886"/>
<accession>A0A0P1ICI4</accession>